<organism evidence="8 9">
    <name type="scientific">Fragariocoptes setiger</name>
    <dbReference type="NCBI Taxonomy" id="1670756"/>
    <lineage>
        <taxon>Eukaryota</taxon>
        <taxon>Metazoa</taxon>
        <taxon>Ecdysozoa</taxon>
        <taxon>Arthropoda</taxon>
        <taxon>Chelicerata</taxon>
        <taxon>Arachnida</taxon>
        <taxon>Acari</taxon>
        <taxon>Acariformes</taxon>
        <taxon>Trombidiformes</taxon>
        <taxon>Prostigmata</taxon>
        <taxon>Eupodina</taxon>
        <taxon>Eriophyoidea</taxon>
        <taxon>Phytoptidae</taxon>
        <taxon>Fragariocoptes</taxon>
    </lineage>
</organism>
<proteinExistence type="predicted"/>
<dbReference type="InterPro" id="IPR051578">
    <property type="entry name" value="GDPD"/>
</dbReference>
<keyword evidence="3" id="KW-0378">Hydrolase</keyword>
<dbReference type="PANTHER" id="PTHR22958:SF1">
    <property type="entry name" value="GLYCEROPHOSPHOCHOLINE PHOSPHODIESTERASE GPCPD1"/>
    <property type="match status" value="1"/>
</dbReference>
<gene>
    <name evidence="8" type="primary">GPCPD1</name>
    <name evidence="8" type="ORF">GZH46_00238</name>
</gene>
<dbReference type="Proteomes" id="UP000825002">
    <property type="component" value="Unassembled WGS sequence"/>
</dbReference>
<evidence type="ECO:0000256" key="5">
    <source>
        <dbReference type="ARBA" id="ARBA00023157"/>
    </source>
</evidence>
<keyword evidence="9" id="KW-1185">Reference proteome</keyword>
<dbReference type="PROSITE" id="PS50007">
    <property type="entry name" value="PIPLC_X_DOMAIN"/>
    <property type="match status" value="1"/>
</dbReference>
<keyword evidence="6" id="KW-0456">Lyase</keyword>
<protein>
    <submittedName>
        <fullName evidence="8">Glycerophosphocholine phosphodiesterase GPCPD1</fullName>
    </submittedName>
</protein>
<comment type="caution">
    <text evidence="8">The sequence shown here is derived from an EMBL/GenBank/DDBJ whole genome shotgun (WGS) entry which is preliminary data.</text>
</comment>
<dbReference type="InterPro" id="IPR030395">
    <property type="entry name" value="GP_PDE_dom"/>
</dbReference>
<evidence type="ECO:0000313" key="9">
    <source>
        <dbReference type="Proteomes" id="UP000825002"/>
    </source>
</evidence>
<keyword evidence="5" id="KW-1015">Disulfide bond</keyword>
<keyword evidence="4" id="KW-0460">Magnesium</keyword>
<dbReference type="EMBL" id="JAIFTH010000022">
    <property type="protein sequence ID" value="KAG9511196.1"/>
    <property type="molecule type" value="Genomic_DNA"/>
</dbReference>
<evidence type="ECO:0000256" key="4">
    <source>
        <dbReference type="ARBA" id="ARBA00022842"/>
    </source>
</evidence>
<reference evidence="8 9" key="1">
    <citation type="submission" date="2020-10" db="EMBL/GenBank/DDBJ databases">
        <authorList>
            <person name="Klimov P.B."/>
            <person name="Dyachkov S.M."/>
            <person name="Chetverikov P.E."/>
        </authorList>
    </citation>
    <scope>NUCLEOTIDE SEQUENCE [LARGE SCALE GENOMIC DNA]</scope>
    <source>
        <strain evidence="8">BMOC 18-1129-001#AD2665</strain>
        <tissue evidence="8">Entire mites</tissue>
    </source>
</reference>
<evidence type="ECO:0000313" key="8">
    <source>
        <dbReference type="EMBL" id="KAG9511196.1"/>
    </source>
</evidence>
<evidence type="ECO:0000256" key="6">
    <source>
        <dbReference type="ARBA" id="ARBA00023239"/>
    </source>
</evidence>
<evidence type="ECO:0000256" key="3">
    <source>
        <dbReference type="ARBA" id="ARBA00022801"/>
    </source>
</evidence>
<dbReference type="Pfam" id="PF03009">
    <property type="entry name" value="GDPD"/>
    <property type="match status" value="1"/>
</dbReference>
<comment type="catalytic activity">
    <reaction evidence="1">
        <text>an N-(acyl)-sphingosylphosphoethanolamine = an N-(acyl)-sphingosyl-1,3-cyclic phosphate + ethanolamine</text>
        <dbReference type="Rhea" id="RHEA:60648"/>
        <dbReference type="ChEBI" id="CHEBI:57603"/>
        <dbReference type="ChEBI" id="CHEBI:143891"/>
        <dbReference type="ChEBI" id="CHEBI:143892"/>
    </reaction>
</comment>
<dbReference type="Gene3D" id="3.20.20.190">
    <property type="entry name" value="Phosphatidylinositol (PI) phosphodiesterase"/>
    <property type="match status" value="1"/>
</dbReference>
<keyword evidence="2" id="KW-0479">Metal-binding</keyword>
<dbReference type="SUPFAM" id="SSF51695">
    <property type="entry name" value="PLC-like phosphodiesterases"/>
    <property type="match status" value="1"/>
</dbReference>
<evidence type="ECO:0000256" key="2">
    <source>
        <dbReference type="ARBA" id="ARBA00022723"/>
    </source>
</evidence>
<sequence>MTQLSKAVLAENASNIFNTVSETVVSTSVQTKSRQSICLSIRNLQFNLAHLNAWLTRETQSLNEQPSGIHYRVSVTSSLGDSVGYTQDHFYVFSFDRSDDVSVRGSCCMDRKIIFPCDDTDPPCEATVRPQDLKGTRHDPNNYVMLMSELIEDTPHGMVVTVDIAAASGTKYLGTAKLFINAHGATQGQQRAPILSSELVPFGELLVDYLIVQNALTIPTRDAAMSFTKPEWLTSKTLQMAHRGAGTGVRTDLPRNLLENTIASFNHSIEHGADFVELDLFVTRDGIPAVFHDFTVEIVGQDEHDITEIQCDELTLDELRALKALKMKQADGQHIIINVDELEPDNKPFQTLEEIFHGVLPGAGLCLEFKWPQMFEDGTMEAFKHRDINDYVDRVLDVVHKHANGRPVILQTFEANLALLLRMKQNEHPVIFLTEGVTPLYPAYQDPRTRNVINSICFARAFDFAGVNLLVDFYLNDPKGQLVKFIHNHDMVAHAWGNSLNSRGMIERLMSSGLDSMVYDYTDKILSTSLASAG</sequence>
<accession>A0ABQ7SCP9</accession>
<dbReference type="PROSITE" id="PS51704">
    <property type="entry name" value="GP_PDE"/>
    <property type="match status" value="1"/>
</dbReference>
<dbReference type="InterPro" id="IPR017946">
    <property type="entry name" value="PLC-like_Pdiesterase_TIM-brl"/>
</dbReference>
<evidence type="ECO:0000259" key="7">
    <source>
        <dbReference type="PROSITE" id="PS51704"/>
    </source>
</evidence>
<evidence type="ECO:0000256" key="1">
    <source>
        <dbReference type="ARBA" id="ARBA00000110"/>
    </source>
</evidence>
<feature type="domain" description="GP-PDE" evidence="7">
    <location>
        <begin position="237"/>
        <end position="529"/>
    </location>
</feature>
<dbReference type="PANTHER" id="PTHR22958">
    <property type="entry name" value="GLYCEROPHOSPHORYL DIESTER PHOSPHODIESTERASE"/>
    <property type="match status" value="1"/>
</dbReference>
<name>A0ABQ7SCP9_9ACAR</name>